<accession>G2X967</accession>
<reference evidence="1 2" key="1">
    <citation type="submission" date="2008-03" db="EMBL/GenBank/DDBJ databases">
        <title>The Genome Sequence of Verticillium dahliae VdLs.17.</title>
        <authorList>
            <consortium name="The Broad Institute Genome Sequencing Platform"/>
            <person name="Ma L.-J.J."/>
            <person name="Klosterman S.J."/>
            <person name="Subbarao K."/>
            <person name="Dobinson K."/>
            <person name="Veronese P."/>
            <person name="Kang S."/>
            <person name="Gold S.E."/>
            <person name="Young S."/>
            <person name="Jaffe D."/>
            <person name="Gnerre S."/>
            <person name="Berlin A."/>
            <person name="Heiman D."/>
            <person name="Hepburn T."/>
            <person name="Sykes S."/>
            <person name="Alvarado L."/>
            <person name="Kodira C.D."/>
            <person name="Lander E."/>
            <person name="Galagan J."/>
            <person name="Nusbaum C."/>
            <person name="Birren B."/>
        </authorList>
    </citation>
    <scope>NUCLEOTIDE SEQUENCE [LARGE SCALE GENOMIC DNA]</scope>
    <source>
        <strain evidence="2">VdLs.17 / ATCC MYA-4575 / FGSC 10137</strain>
    </source>
</reference>
<protein>
    <submittedName>
        <fullName evidence="1">Uncharacterized protein</fullName>
    </submittedName>
</protein>
<dbReference type="AlphaFoldDB" id="G2X967"/>
<dbReference type="GeneID" id="20708162"/>
<gene>
    <name evidence="1" type="ORF">VDAG_06699</name>
</gene>
<name>G2X967_VERDV</name>
<dbReference type="KEGG" id="vda:VDAG_06699"/>
<sequence>MNSRCPLTCQTDAVWLINAVIVPGEQAEVEGMPASSGVFERWQGQCLREVVATGGPRVPGRQRQAVGAGVVLMMCEQPINSPASWQPQAHVKEEAFFADGVGLALQDAGRMAARRAAWIWCNGVKR</sequence>
<dbReference type="HOGENOM" id="CLU_1983276_0_0_1"/>
<dbReference type="InParanoid" id="G2X967"/>
<evidence type="ECO:0000313" key="2">
    <source>
        <dbReference type="Proteomes" id="UP000001611"/>
    </source>
</evidence>
<proteinExistence type="predicted"/>
<dbReference type="EMBL" id="DS572708">
    <property type="protein sequence ID" value="EGY15535.1"/>
    <property type="molecule type" value="Genomic_DNA"/>
</dbReference>
<evidence type="ECO:0000313" key="1">
    <source>
        <dbReference type="EMBL" id="EGY15535.1"/>
    </source>
</evidence>
<reference evidence="2" key="2">
    <citation type="journal article" date="2011" name="PLoS Pathog.">
        <title>Comparative genomics yields insights into niche adaptation of plant vascular wilt pathogens.</title>
        <authorList>
            <person name="Klosterman S.J."/>
            <person name="Subbarao K.V."/>
            <person name="Kang S."/>
            <person name="Veronese P."/>
            <person name="Gold S.E."/>
            <person name="Thomma B.P.H.J."/>
            <person name="Chen Z."/>
            <person name="Henrissat B."/>
            <person name="Lee Y.-H."/>
            <person name="Park J."/>
            <person name="Garcia-Pedrajas M.D."/>
            <person name="Barbara D.J."/>
            <person name="Anchieta A."/>
            <person name="de Jonge R."/>
            <person name="Santhanam P."/>
            <person name="Maruthachalam K."/>
            <person name="Atallah Z."/>
            <person name="Amyotte S.G."/>
            <person name="Paz Z."/>
            <person name="Inderbitzin P."/>
            <person name="Hayes R.J."/>
            <person name="Heiman D.I."/>
            <person name="Young S."/>
            <person name="Zeng Q."/>
            <person name="Engels R."/>
            <person name="Galagan J."/>
            <person name="Cuomo C.A."/>
            <person name="Dobinson K.F."/>
            <person name="Ma L.-J."/>
        </authorList>
    </citation>
    <scope>NUCLEOTIDE SEQUENCE [LARGE SCALE GENOMIC DNA]</scope>
    <source>
        <strain evidence="2">VdLs.17 / ATCC MYA-4575 / FGSC 10137</strain>
    </source>
</reference>
<organism evidence="1 2">
    <name type="scientific">Verticillium dahliae (strain VdLs.17 / ATCC MYA-4575 / FGSC 10137)</name>
    <name type="common">Verticillium wilt</name>
    <dbReference type="NCBI Taxonomy" id="498257"/>
    <lineage>
        <taxon>Eukaryota</taxon>
        <taxon>Fungi</taxon>
        <taxon>Dikarya</taxon>
        <taxon>Ascomycota</taxon>
        <taxon>Pezizomycotina</taxon>
        <taxon>Sordariomycetes</taxon>
        <taxon>Hypocreomycetidae</taxon>
        <taxon>Glomerellales</taxon>
        <taxon>Plectosphaerellaceae</taxon>
        <taxon>Verticillium</taxon>
    </lineage>
</organism>
<keyword evidence="2" id="KW-1185">Reference proteome</keyword>
<dbReference type="Proteomes" id="UP000001611">
    <property type="component" value="Unassembled WGS sequence"/>
</dbReference>
<dbReference type="RefSeq" id="XP_009657698.1">
    <property type="nucleotide sequence ID" value="XM_009659403.1"/>
</dbReference>